<keyword evidence="2" id="KW-0560">Oxidoreductase</keyword>
<dbReference type="Gene3D" id="3.20.20.100">
    <property type="entry name" value="NADP-dependent oxidoreductase domain"/>
    <property type="match status" value="1"/>
</dbReference>
<feature type="domain" description="NADP-dependent oxidoreductase" evidence="3">
    <location>
        <begin position="15"/>
        <end position="301"/>
    </location>
</feature>
<dbReference type="InterPro" id="IPR018170">
    <property type="entry name" value="Aldo/ket_reductase_CS"/>
</dbReference>
<evidence type="ECO:0000313" key="4">
    <source>
        <dbReference type="EMBL" id="VAX38704.1"/>
    </source>
</evidence>
<dbReference type="FunFam" id="3.20.20.100:FF:000007">
    <property type="entry name" value="NAD(P)H-dependent D-xylose reductase xyl1"/>
    <property type="match status" value="1"/>
</dbReference>
<dbReference type="PROSITE" id="PS00798">
    <property type="entry name" value="ALDOKETO_REDUCTASE_1"/>
    <property type="match status" value="1"/>
</dbReference>
<dbReference type="PRINTS" id="PR00069">
    <property type="entry name" value="ALDKETRDTASE"/>
</dbReference>
<dbReference type="InterPro" id="IPR036812">
    <property type="entry name" value="NAD(P)_OxRdtase_dom_sf"/>
</dbReference>
<sequence length="325" mass="36934">MESVKIKSGRAIPAIGLGLWKVQNEMAADVVVQAIDAGYRHFDSACDYGNESEVGDGFQKAFAENLCVREDMWVTSKLWNTYHKAEHVRAACEKTLHDLKLDYLDLYLVHFPISLRYVPFEERYPPEWFFDPDAANPTMELSPVPISETWQAMEELVQLGLVKEIGVSNFNCSLIRDLLSHANIPPAVLQIESHPYLTQEKLIRYCKESEIAVTAFSPLGALSYFQLGMADPSESILETPTVKEIAASHQRSAAQILLRWGVQRGTAVVSKTTNLSRMKENLSLFDFQLTDDEMQRINQLNINRRFNDPGEFCEAAFNKFMPIYE</sequence>
<evidence type="ECO:0000256" key="1">
    <source>
        <dbReference type="ARBA" id="ARBA00007905"/>
    </source>
</evidence>
<dbReference type="AlphaFoldDB" id="A0A3B1DRE9"/>
<dbReference type="PANTHER" id="PTHR11732">
    <property type="entry name" value="ALDO/KETO REDUCTASE"/>
    <property type="match status" value="1"/>
</dbReference>
<accession>A0A3B1DRE9</accession>
<dbReference type="InterPro" id="IPR023210">
    <property type="entry name" value="NADP_OxRdtase_dom"/>
</dbReference>
<protein>
    <submittedName>
        <fullName evidence="4">NADPH-dependent aldo-keto reductase, similarity to GRE3, stress-induced in yeast</fullName>
    </submittedName>
</protein>
<dbReference type="EMBL" id="UOGL01000248">
    <property type="protein sequence ID" value="VAX38704.1"/>
    <property type="molecule type" value="Genomic_DNA"/>
</dbReference>
<dbReference type="PROSITE" id="PS00062">
    <property type="entry name" value="ALDOKETO_REDUCTASE_2"/>
    <property type="match status" value="1"/>
</dbReference>
<name>A0A3B1DRE9_9ZZZZ</name>
<dbReference type="PIRSF" id="PIRSF000097">
    <property type="entry name" value="AKR"/>
    <property type="match status" value="1"/>
</dbReference>
<comment type="similarity">
    <text evidence="1">Belongs to the aldo/keto reductase family.</text>
</comment>
<dbReference type="GO" id="GO:0016491">
    <property type="term" value="F:oxidoreductase activity"/>
    <property type="evidence" value="ECO:0007669"/>
    <property type="project" value="UniProtKB-KW"/>
</dbReference>
<evidence type="ECO:0000259" key="3">
    <source>
        <dbReference type="Pfam" id="PF00248"/>
    </source>
</evidence>
<dbReference type="SUPFAM" id="SSF51430">
    <property type="entry name" value="NAD(P)-linked oxidoreductase"/>
    <property type="match status" value="1"/>
</dbReference>
<reference evidence="4" key="1">
    <citation type="submission" date="2018-06" db="EMBL/GenBank/DDBJ databases">
        <authorList>
            <person name="Zhirakovskaya E."/>
        </authorList>
    </citation>
    <scope>NUCLEOTIDE SEQUENCE</scope>
</reference>
<dbReference type="Pfam" id="PF00248">
    <property type="entry name" value="Aldo_ket_red"/>
    <property type="match status" value="1"/>
</dbReference>
<organism evidence="4">
    <name type="scientific">hydrothermal vent metagenome</name>
    <dbReference type="NCBI Taxonomy" id="652676"/>
    <lineage>
        <taxon>unclassified sequences</taxon>
        <taxon>metagenomes</taxon>
        <taxon>ecological metagenomes</taxon>
    </lineage>
</organism>
<evidence type="ECO:0000256" key="2">
    <source>
        <dbReference type="ARBA" id="ARBA00023002"/>
    </source>
</evidence>
<gene>
    <name evidence="4" type="ORF">MNBD_PLANCTO02-2945</name>
</gene>
<dbReference type="InterPro" id="IPR020471">
    <property type="entry name" value="AKR"/>
</dbReference>
<proteinExistence type="inferred from homology"/>